<feature type="transmembrane region" description="Helical" evidence="7">
    <location>
        <begin position="87"/>
        <end position="107"/>
    </location>
</feature>
<evidence type="ECO:0000313" key="9">
    <source>
        <dbReference type="EMBL" id="GHH47127.1"/>
    </source>
</evidence>
<accession>A0A919F4N1</accession>
<feature type="transmembrane region" description="Helical" evidence="7">
    <location>
        <begin position="364"/>
        <end position="387"/>
    </location>
</feature>
<evidence type="ECO:0000313" key="10">
    <source>
        <dbReference type="Proteomes" id="UP000623958"/>
    </source>
</evidence>
<dbReference type="InterPro" id="IPR011701">
    <property type="entry name" value="MFS"/>
</dbReference>
<evidence type="ECO:0000259" key="8">
    <source>
        <dbReference type="PROSITE" id="PS50850"/>
    </source>
</evidence>
<keyword evidence="6 7" id="KW-0472">Membrane</keyword>
<feature type="transmembrane region" description="Helical" evidence="7">
    <location>
        <begin position="174"/>
        <end position="203"/>
    </location>
</feature>
<feature type="transmembrane region" description="Helical" evidence="7">
    <location>
        <begin position="337"/>
        <end position="358"/>
    </location>
</feature>
<evidence type="ECO:0000256" key="1">
    <source>
        <dbReference type="ARBA" id="ARBA00004651"/>
    </source>
</evidence>
<evidence type="ECO:0000256" key="7">
    <source>
        <dbReference type="SAM" id="Phobius"/>
    </source>
</evidence>
<keyword evidence="5 7" id="KW-1133">Transmembrane helix</keyword>
<feature type="transmembrane region" description="Helical" evidence="7">
    <location>
        <begin position="247"/>
        <end position="266"/>
    </location>
</feature>
<evidence type="ECO:0000256" key="6">
    <source>
        <dbReference type="ARBA" id="ARBA00023136"/>
    </source>
</evidence>
<dbReference type="EMBL" id="BNBA01000002">
    <property type="protein sequence ID" value="GHH47127.1"/>
    <property type="molecule type" value="Genomic_DNA"/>
</dbReference>
<reference evidence="9" key="1">
    <citation type="journal article" date="2014" name="Int. J. Syst. Evol. Microbiol.">
        <title>Complete genome sequence of Corynebacterium casei LMG S-19264T (=DSM 44701T), isolated from a smear-ripened cheese.</title>
        <authorList>
            <consortium name="US DOE Joint Genome Institute (JGI-PGF)"/>
            <person name="Walter F."/>
            <person name="Albersmeier A."/>
            <person name="Kalinowski J."/>
            <person name="Ruckert C."/>
        </authorList>
    </citation>
    <scope>NUCLEOTIDE SEQUENCE</scope>
    <source>
        <strain evidence="9">JCM 13306</strain>
    </source>
</reference>
<keyword evidence="10" id="KW-1185">Reference proteome</keyword>
<gene>
    <name evidence="9" type="ORF">GCM10009090_03100</name>
</gene>
<dbReference type="InterPro" id="IPR036259">
    <property type="entry name" value="MFS_trans_sf"/>
</dbReference>
<sequence>MNIPNPNVSSSAHTAVLLRLCVAIFLGFMTLSVPLPVVPVHVRQALGHGDLVVGCIVAVQFVATVFTRSVAGRLSDTAGPARATRRGMLLLFASGVGYLLAALVPALPLAWLVLARLAAGIGESLLVTGTLAWGIGHLGAAQSGRVMTWVGTAIFAALAAGSPVGVALDAHGGFLAIAVATLLLPVLSYAVAGGVGAVAPVGGTRPPLRQVLARIWWPALGLALQGVGFATIGTFAVLYFNDRQWPGAAWLLSAFGIGFVLARLLGGRLPDRFGGARVAVAAMGVESLGLLTLGLAVSPWMGIGGAFLTGLGCSLVFPALGVEVVRRVPAQVRATALGGYAAFQDVAYAMAGPLAGLVATHLGYAAIFVCAAGSALLGAAVAAGLAMRARAP</sequence>
<keyword evidence="2" id="KW-0813">Transport</keyword>
<organism evidence="9 10">
    <name type="scientific">Xanthomonas boreopolis</name>
    <dbReference type="NCBI Taxonomy" id="86183"/>
    <lineage>
        <taxon>Bacteria</taxon>
        <taxon>Pseudomonadati</taxon>
        <taxon>Pseudomonadota</taxon>
        <taxon>Gammaproteobacteria</taxon>
        <taxon>Lysobacterales</taxon>
        <taxon>Lysobacteraceae</taxon>
        <taxon>Xanthomonas</taxon>
    </lineage>
</organism>
<dbReference type="PANTHER" id="PTHR23517:SF1">
    <property type="match status" value="1"/>
</dbReference>
<dbReference type="InterPro" id="IPR020846">
    <property type="entry name" value="MFS_dom"/>
</dbReference>
<feature type="transmembrane region" description="Helical" evidence="7">
    <location>
        <begin position="146"/>
        <end position="168"/>
    </location>
</feature>
<dbReference type="AlphaFoldDB" id="A0A919F4N1"/>
<feature type="transmembrane region" description="Helical" evidence="7">
    <location>
        <begin position="113"/>
        <end position="134"/>
    </location>
</feature>
<feature type="transmembrane region" description="Helical" evidence="7">
    <location>
        <begin position="303"/>
        <end position="325"/>
    </location>
</feature>
<feature type="domain" description="Major facilitator superfamily (MFS) profile" evidence="8">
    <location>
        <begin position="174"/>
        <end position="392"/>
    </location>
</feature>
<protein>
    <submittedName>
        <fullName evidence="9">Arabinose transporter</fullName>
    </submittedName>
</protein>
<dbReference type="Gene3D" id="1.20.1250.20">
    <property type="entry name" value="MFS general substrate transporter like domains"/>
    <property type="match status" value="1"/>
</dbReference>
<dbReference type="NCBIfam" id="NF009048">
    <property type="entry name" value="PRK12382.1"/>
    <property type="match status" value="1"/>
</dbReference>
<dbReference type="RefSeq" id="WP_140724019.1">
    <property type="nucleotide sequence ID" value="NZ_BNBA01000002.1"/>
</dbReference>
<keyword evidence="3" id="KW-1003">Cell membrane</keyword>
<feature type="transmembrane region" description="Helical" evidence="7">
    <location>
        <begin position="278"/>
        <end position="297"/>
    </location>
</feature>
<dbReference type="NCBIfam" id="NF003477">
    <property type="entry name" value="PRK05122.1"/>
    <property type="match status" value="1"/>
</dbReference>
<dbReference type="PANTHER" id="PTHR23517">
    <property type="entry name" value="RESISTANCE PROTEIN MDTM, PUTATIVE-RELATED-RELATED"/>
    <property type="match status" value="1"/>
</dbReference>
<dbReference type="Proteomes" id="UP000623958">
    <property type="component" value="Unassembled WGS sequence"/>
</dbReference>
<proteinExistence type="predicted"/>
<evidence type="ECO:0000256" key="3">
    <source>
        <dbReference type="ARBA" id="ARBA00022475"/>
    </source>
</evidence>
<feature type="transmembrane region" description="Helical" evidence="7">
    <location>
        <begin position="45"/>
        <end position="66"/>
    </location>
</feature>
<feature type="transmembrane region" description="Helical" evidence="7">
    <location>
        <begin position="215"/>
        <end position="241"/>
    </location>
</feature>
<name>A0A919F4N1_9XANT</name>
<dbReference type="Pfam" id="PF07690">
    <property type="entry name" value="MFS_1"/>
    <property type="match status" value="1"/>
</dbReference>
<dbReference type="InterPro" id="IPR050171">
    <property type="entry name" value="MFS_Transporters"/>
</dbReference>
<evidence type="ECO:0000256" key="2">
    <source>
        <dbReference type="ARBA" id="ARBA00022448"/>
    </source>
</evidence>
<evidence type="ECO:0000256" key="4">
    <source>
        <dbReference type="ARBA" id="ARBA00022692"/>
    </source>
</evidence>
<dbReference type="GO" id="GO:0022857">
    <property type="term" value="F:transmembrane transporter activity"/>
    <property type="evidence" value="ECO:0007669"/>
    <property type="project" value="InterPro"/>
</dbReference>
<keyword evidence="4 7" id="KW-0812">Transmembrane</keyword>
<feature type="transmembrane region" description="Helical" evidence="7">
    <location>
        <begin position="12"/>
        <end position="33"/>
    </location>
</feature>
<reference evidence="9" key="2">
    <citation type="submission" date="2020-09" db="EMBL/GenBank/DDBJ databases">
        <authorList>
            <person name="Sun Q."/>
            <person name="Ohkuma M."/>
        </authorList>
    </citation>
    <scope>NUCLEOTIDE SEQUENCE</scope>
    <source>
        <strain evidence="9">JCM 13306</strain>
    </source>
</reference>
<dbReference type="GO" id="GO:0005886">
    <property type="term" value="C:plasma membrane"/>
    <property type="evidence" value="ECO:0007669"/>
    <property type="project" value="UniProtKB-SubCell"/>
</dbReference>
<comment type="caution">
    <text evidence="9">The sequence shown here is derived from an EMBL/GenBank/DDBJ whole genome shotgun (WGS) entry which is preliminary data.</text>
</comment>
<dbReference type="SUPFAM" id="SSF103473">
    <property type="entry name" value="MFS general substrate transporter"/>
    <property type="match status" value="1"/>
</dbReference>
<comment type="subcellular location">
    <subcellularLocation>
        <location evidence="1">Cell membrane</location>
        <topology evidence="1">Multi-pass membrane protein</topology>
    </subcellularLocation>
</comment>
<dbReference type="PROSITE" id="PS50850">
    <property type="entry name" value="MFS"/>
    <property type="match status" value="1"/>
</dbReference>
<evidence type="ECO:0000256" key="5">
    <source>
        <dbReference type="ARBA" id="ARBA00022989"/>
    </source>
</evidence>